<feature type="compositionally biased region" description="Gly residues" evidence="1">
    <location>
        <begin position="106"/>
        <end position="118"/>
    </location>
</feature>
<feature type="region of interest" description="Disordered" evidence="1">
    <location>
        <begin position="73"/>
        <end position="142"/>
    </location>
</feature>
<accession>A0A8T0LAZ9</accession>
<gene>
    <name evidence="2" type="ORF">HKW66_Vig0020270</name>
</gene>
<sequence length="142" mass="15138">MLERLTPLSRRSWTLGDITRLLAMKEMFRLRQESGSSGDHVDYVGRGGTFGAEEQELGEEDFVGVAEENATLPFDDGVDLRDGEAMRGEEGYDGVGPLRILETEVAGGGEGGFRGEAAGGDEVGDNEGVRVGNGGEIEIENS</sequence>
<dbReference type="EMBL" id="JABFOF010000001">
    <property type="protein sequence ID" value="KAG2407205.1"/>
    <property type="molecule type" value="Genomic_DNA"/>
</dbReference>
<proteinExistence type="predicted"/>
<name>A0A8T0LAZ9_PHAAN</name>
<dbReference type="Proteomes" id="UP000743370">
    <property type="component" value="Unassembled WGS sequence"/>
</dbReference>
<dbReference type="AlphaFoldDB" id="A0A8T0LAZ9"/>
<evidence type="ECO:0000313" key="2">
    <source>
        <dbReference type="EMBL" id="KAG2407205.1"/>
    </source>
</evidence>
<evidence type="ECO:0000313" key="3">
    <source>
        <dbReference type="Proteomes" id="UP000743370"/>
    </source>
</evidence>
<comment type="caution">
    <text evidence="2">The sequence shown here is derived from an EMBL/GenBank/DDBJ whole genome shotgun (WGS) entry which is preliminary data.</text>
</comment>
<organism evidence="2 3">
    <name type="scientific">Phaseolus angularis</name>
    <name type="common">Azuki bean</name>
    <name type="synonym">Vigna angularis</name>
    <dbReference type="NCBI Taxonomy" id="3914"/>
    <lineage>
        <taxon>Eukaryota</taxon>
        <taxon>Viridiplantae</taxon>
        <taxon>Streptophyta</taxon>
        <taxon>Embryophyta</taxon>
        <taxon>Tracheophyta</taxon>
        <taxon>Spermatophyta</taxon>
        <taxon>Magnoliopsida</taxon>
        <taxon>eudicotyledons</taxon>
        <taxon>Gunneridae</taxon>
        <taxon>Pentapetalae</taxon>
        <taxon>rosids</taxon>
        <taxon>fabids</taxon>
        <taxon>Fabales</taxon>
        <taxon>Fabaceae</taxon>
        <taxon>Papilionoideae</taxon>
        <taxon>50 kb inversion clade</taxon>
        <taxon>NPAAA clade</taxon>
        <taxon>indigoferoid/millettioid clade</taxon>
        <taxon>Phaseoleae</taxon>
        <taxon>Vigna</taxon>
    </lineage>
</organism>
<protein>
    <submittedName>
        <fullName evidence="2">Uncharacterized protein</fullName>
    </submittedName>
</protein>
<evidence type="ECO:0000256" key="1">
    <source>
        <dbReference type="SAM" id="MobiDB-lite"/>
    </source>
</evidence>
<reference evidence="2 3" key="1">
    <citation type="submission" date="2020-05" db="EMBL/GenBank/DDBJ databases">
        <title>Vigna angularis (adzuki bean) Var. LongXiaoDou No. 4 denovo assembly.</title>
        <authorList>
            <person name="Xiang H."/>
        </authorList>
    </citation>
    <scope>NUCLEOTIDE SEQUENCE [LARGE SCALE GENOMIC DNA]</scope>
    <source>
        <tissue evidence="2">Leaf</tissue>
    </source>
</reference>
<feature type="compositionally biased region" description="Basic and acidic residues" evidence="1">
    <location>
        <begin position="78"/>
        <end position="90"/>
    </location>
</feature>